<organism evidence="3 4">
    <name type="scientific">Rugamonas brunnea</name>
    <dbReference type="NCBI Taxonomy" id="2758569"/>
    <lineage>
        <taxon>Bacteria</taxon>
        <taxon>Pseudomonadati</taxon>
        <taxon>Pseudomonadota</taxon>
        <taxon>Betaproteobacteria</taxon>
        <taxon>Burkholderiales</taxon>
        <taxon>Oxalobacteraceae</taxon>
        <taxon>Telluria group</taxon>
        <taxon>Rugamonas</taxon>
    </lineage>
</organism>
<dbReference type="Pfam" id="PF14378">
    <property type="entry name" value="PAP2_3"/>
    <property type="match status" value="1"/>
</dbReference>
<keyword evidence="1" id="KW-0472">Membrane</keyword>
<evidence type="ECO:0000256" key="1">
    <source>
        <dbReference type="SAM" id="Phobius"/>
    </source>
</evidence>
<feature type="transmembrane region" description="Helical" evidence="1">
    <location>
        <begin position="40"/>
        <end position="58"/>
    </location>
</feature>
<evidence type="ECO:0000313" key="3">
    <source>
        <dbReference type="EMBL" id="MBA5635715.1"/>
    </source>
</evidence>
<accession>A0A7W2IA29</accession>
<dbReference type="EMBL" id="JACEZT010000001">
    <property type="protein sequence ID" value="MBA5635715.1"/>
    <property type="molecule type" value="Genomic_DNA"/>
</dbReference>
<evidence type="ECO:0000259" key="2">
    <source>
        <dbReference type="Pfam" id="PF14378"/>
    </source>
</evidence>
<dbReference type="AlphaFoldDB" id="A0A7W2IA29"/>
<comment type="caution">
    <text evidence="3">The sequence shown here is derived from an EMBL/GenBank/DDBJ whole genome shotgun (WGS) entry which is preliminary data.</text>
</comment>
<dbReference type="Proteomes" id="UP000534388">
    <property type="component" value="Unassembled WGS sequence"/>
</dbReference>
<dbReference type="GO" id="GO:0016020">
    <property type="term" value="C:membrane"/>
    <property type="evidence" value="ECO:0007669"/>
    <property type="project" value="UniProtKB-SubCell"/>
</dbReference>
<reference evidence="3 4" key="1">
    <citation type="submission" date="2020-07" db="EMBL/GenBank/DDBJ databases">
        <title>Novel species isolated from subtropical streams in China.</title>
        <authorList>
            <person name="Lu H."/>
        </authorList>
    </citation>
    <scope>NUCLEOTIDE SEQUENCE [LARGE SCALE GENOMIC DNA]</scope>
    <source>
        <strain evidence="3 4">LX20W</strain>
    </source>
</reference>
<gene>
    <name evidence="3" type="ORF">H3H37_01435</name>
</gene>
<feature type="domain" description="Inositolphosphotransferase Aur1/Ipt1" evidence="2">
    <location>
        <begin position="27"/>
        <end position="150"/>
    </location>
</feature>
<keyword evidence="1" id="KW-1133">Transmembrane helix</keyword>
<proteinExistence type="predicted"/>
<protein>
    <submittedName>
        <fullName evidence="3">Phosphatase PAP2 family protein</fullName>
    </submittedName>
</protein>
<keyword evidence="4" id="KW-1185">Reference proteome</keyword>
<keyword evidence="1" id="KW-0812">Transmembrane</keyword>
<feature type="transmembrane region" description="Helical" evidence="1">
    <location>
        <begin position="7"/>
        <end position="28"/>
    </location>
</feature>
<sequence>MDAAIPFAGLALWPYLSGIIWMGMPAVLLQSPALFRHTAYSYSLLIAFSILCFVLVPAEAPQLRTQANSAGLDPVTAWALLQLHAIDPPRNLLPSLHVSLAALASIALVRSNARWRVPAIVVLATIVASVCLAKQHTVADAAAGLLAAWLCDRLVRRLSRAPRPRPLPPPP</sequence>
<name>A0A7W2IA29_9BURK</name>
<evidence type="ECO:0000313" key="4">
    <source>
        <dbReference type="Proteomes" id="UP000534388"/>
    </source>
</evidence>
<dbReference type="InterPro" id="IPR026841">
    <property type="entry name" value="Aur1/Ipt1"/>
</dbReference>